<dbReference type="InterPro" id="IPR035595">
    <property type="entry name" value="UDP_glycos_trans_CS"/>
</dbReference>
<keyword evidence="7" id="KW-1185">Reference proteome</keyword>
<dbReference type="EC" id="2.4.1.-" evidence="5"/>
<evidence type="ECO:0000313" key="6">
    <source>
        <dbReference type="EMBL" id="KAJ9559339.1"/>
    </source>
</evidence>
<dbReference type="FunFam" id="3.40.50.2000:FF:000047">
    <property type="entry name" value="Glycosyltransferase"/>
    <property type="match status" value="1"/>
</dbReference>
<keyword evidence="2 4" id="KW-0328">Glycosyltransferase</keyword>
<comment type="caution">
    <text evidence="6">The sequence shown here is derived from an EMBL/GenBank/DDBJ whole genome shotgun (WGS) entry which is preliminary data.</text>
</comment>
<dbReference type="SUPFAM" id="SSF53756">
    <property type="entry name" value="UDP-Glycosyltransferase/glycogen phosphorylase"/>
    <property type="match status" value="1"/>
</dbReference>
<dbReference type="FunFam" id="3.40.50.2000:FF:000071">
    <property type="entry name" value="Glycosyltransferase"/>
    <property type="match status" value="1"/>
</dbReference>
<dbReference type="GO" id="GO:0035251">
    <property type="term" value="F:UDP-glucosyltransferase activity"/>
    <property type="evidence" value="ECO:0007669"/>
    <property type="project" value="TreeGrafter"/>
</dbReference>
<name>A0AA38WQX2_9ASTR</name>
<evidence type="ECO:0000256" key="5">
    <source>
        <dbReference type="RuleBase" id="RU362057"/>
    </source>
</evidence>
<evidence type="ECO:0000256" key="3">
    <source>
        <dbReference type="ARBA" id="ARBA00022679"/>
    </source>
</evidence>
<evidence type="ECO:0000256" key="1">
    <source>
        <dbReference type="ARBA" id="ARBA00009995"/>
    </source>
</evidence>
<organism evidence="6 7">
    <name type="scientific">Centaurea solstitialis</name>
    <name type="common">yellow star-thistle</name>
    <dbReference type="NCBI Taxonomy" id="347529"/>
    <lineage>
        <taxon>Eukaryota</taxon>
        <taxon>Viridiplantae</taxon>
        <taxon>Streptophyta</taxon>
        <taxon>Embryophyta</taxon>
        <taxon>Tracheophyta</taxon>
        <taxon>Spermatophyta</taxon>
        <taxon>Magnoliopsida</taxon>
        <taxon>eudicotyledons</taxon>
        <taxon>Gunneridae</taxon>
        <taxon>Pentapetalae</taxon>
        <taxon>asterids</taxon>
        <taxon>campanulids</taxon>
        <taxon>Asterales</taxon>
        <taxon>Asteraceae</taxon>
        <taxon>Carduoideae</taxon>
        <taxon>Cardueae</taxon>
        <taxon>Centaureinae</taxon>
        <taxon>Centaurea</taxon>
    </lineage>
</organism>
<dbReference type="CDD" id="cd03784">
    <property type="entry name" value="GT1_Gtf-like"/>
    <property type="match status" value="1"/>
</dbReference>
<dbReference type="PANTHER" id="PTHR48047:SF220">
    <property type="entry name" value="UDP-GLUCURONOSYL_UDP-GLUCOSYLTRANSFERASE"/>
    <property type="match status" value="1"/>
</dbReference>
<dbReference type="EMBL" id="JARYMX010000003">
    <property type="protein sequence ID" value="KAJ9559339.1"/>
    <property type="molecule type" value="Genomic_DNA"/>
</dbReference>
<dbReference type="PROSITE" id="PS00375">
    <property type="entry name" value="UDPGT"/>
    <property type="match status" value="1"/>
</dbReference>
<proteinExistence type="inferred from homology"/>
<comment type="similarity">
    <text evidence="1 4">Belongs to the UDP-glycosyltransferase family.</text>
</comment>
<dbReference type="InterPro" id="IPR002213">
    <property type="entry name" value="UDP_glucos_trans"/>
</dbReference>
<dbReference type="AlphaFoldDB" id="A0AA38WQX2"/>
<evidence type="ECO:0000256" key="4">
    <source>
        <dbReference type="RuleBase" id="RU003718"/>
    </source>
</evidence>
<dbReference type="Proteomes" id="UP001172457">
    <property type="component" value="Chromosome 3"/>
</dbReference>
<dbReference type="Gene3D" id="3.40.50.2000">
    <property type="entry name" value="Glycogen Phosphorylase B"/>
    <property type="match status" value="2"/>
</dbReference>
<evidence type="ECO:0000313" key="7">
    <source>
        <dbReference type="Proteomes" id="UP001172457"/>
    </source>
</evidence>
<dbReference type="Pfam" id="PF00201">
    <property type="entry name" value="UDPGT"/>
    <property type="match status" value="1"/>
</dbReference>
<dbReference type="PANTHER" id="PTHR48047">
    <property type="entry name" value="GLYCOSYLTRANSFERASE"/>
    <property type="match status" value="1"/>
</dbReference>
<reference evidence="6" key="1">
    <citation type="submission" date="2023-03" db="EMBL/GenBank/DDBJ databases">
        <title>Chromosome-scale reference genome and RAD-based genetic map of yellow starthistle (Centaurea solstitialis) reveal putative structural variation and QTLs associated with invader traits.</title>
        <authorList>
            <person name="Reatini B."/>
            <person name="Cang F.A."/>
            <person name="Jiang Q."/>
            <person name="Mckibben M.T.W."/>
            <person name="Barker M.S."/>
            <person name="Rieseberg L.H."/>
            <person name="Dlugosch K.M."/>
        </authorList>
    </citation>
    <scope>NUCLEOTIDE SEQUENCE</scope>
    <source>
        <strain evidence="6">CAN-66</strain>
        <tissue evidence="6">Leaf</tissue>
    </source>
</reference>
<gene>
    <name evidence="6" type="ORF">OSB04_013953</name>
</gene>
<accession>A0AA38WQX2</accession>
<protein>
    <recommendedName>
        <fullName evidence="5">Glycosyltransferase</fullName>
        <ecNumber evidence="5">2.4.1.-</ecNumber>
    </recommendedName>
</protein>
<sequence>MASLHFVLFPLMEPGHMIPMVDIARILAARRATVTIITTPVNAARFRAAVDRAVGAGLEIRLLEVRLPLAEVGLPEGFENFDLLPSADLHVQMFAAMDMLERPTEDLLRGLSPPPSCIVSDNLFPWTTDVARRLGIPRLVFYGPGCFTYLCLHIAMNTDVLDGIESDSETFVVPGIFDEIKLTKAQAGSWGKRDSDEMVDMFRRMDVAEKGAYGIVVNSFDELEPKYVEELAKVKGKKVWCIGPVSLCNRSLLDIAERGKKSGIDEHDCLKWLDKKETASVIFVCLGSMSSISNEQMFEIGSGLEASNVAFIWCVRRTTEESERWLLGFEERVNDRGLIVRSWAPQVLILSHKSVGGFVTHCGWNSNLEGVTAGLPMVTWPHFADQFLNERFIVDVLKIGVSVGMEEVVVVGDHDKFGVLVKKDDIKKSVERIMGKDEEAEERRTRARELGKMAKRAMEEMGSSHRNTTSMIQDIIEQLDNK</sequence>
<evidence type="ECO:0000256" key="2">
    <source>
        <dbReference type="ARBA" id="ARBA00022676"/>
    </source>
</evidence>
<keyword evidence="3 4" id="KW-0808">Transferase</keyword>